<keyword evidence="3" id="KW-1185">Reference proteome</keyword>
<dbReference type="Proteomes" id="UP000032142">
    <property type="component" value="Unassembled WGS sequence"/>
</dbReference>
<evidence type="ECO:0000313" key="3">
    <source>
        <dbReference type="Proteomes" id="UP000032142"/>
    </source>
</evidence>
<accession>A0A0B0PQ88</accession>
<dbReference type="EMBL" id="KN394113">
    <property type="protein sequence ID" value="KHG10537.1"/>
    <property type="molecule type" value="Genomic_DNA"/>
</dbReference>
<evidence type="ECO:0000313" key="2">
    <source>
        <dbReference type="EMBL" id="KHG27155.1"/>
    </source>
</evidence>
<name>A0A0B0PQ88_GOSAR</name>
<dbReference type="AlphaFoldDB" id="A0A0B0PQ88"/>
<sequence>MYRLVIKMIVMVTCDYGLVHFVYKLSNVIWLNLML</sequence>
<proteinExistence type="predicted"/>
<evidence type="ECO:0000313" key="1">
    <source>
        <dbReference type="EMBL" id="KHG10537.1"/>
    </source>
</evidence>
<dbReference type="EMBL" id="KN440093">
    <property type="protein sequence ID" value="KHG27155.1"/>
    <property type="molecule type" value="Genomic_DNA"/>
</dbReference>
<reference evidence="2" key="1">
    <citation type="submission" date="2014-09" db="EMBL/GenBank/DDBJ databases">
        <title>G. arboreum L. cv. AKA8401 A2 genome assembly version 1.0.</title>
        <authorList>
            <person name="Mudge J."/>
            <person name="Ramaraj T."/>
            <person name="Lindquist I.E."/>
            <person name="Bharti A.K."/>
            <person name="Sundararajan A."/>
            <person name="Cameron C.T."/>
            <person name="Woodward J.E."/>
            <person name="May G.D."/>
            <person name="Brubaker C."/>
            <person name="Broadhvest J."/>
            <person name="Wilkins T.A."/>
        </authorList>
    </citation>
    <scope>NUCLEOTIDE SEQUENCE</scope>
</reference>
<organism evidence="2 3">
    <name type="scientific">Gossypium arboreum</name>
    <name type="common">Tree cotton</name>
    <name type="synonym">Gossypium nanking</name>
    <dbReference type="NCBI Taxonomy" id="29729"/>
    <lineage>
        <taxon>Eukaryota</taxon>
        <taxon>Viridiplantae</taxon>
        <taxon>Streptophyta</taxon>
        <taxon>Embryophyta</taxon>
        <taxon>Tracheophyta</taxon>
        <taxon>Spermatophyta</taxon>
        <taxon>Magnoliopsida</taxon>
        <taxon>eudicotyledons</taxon>
        <taxon>Gunneridae</taxon>
        <taxon>Pentapetalae</taxon>
        <taxon>rosids</taxon>
        <taxon>malvids</taxon>
        <taxon>Malvales</taxon>
        <taxon>Malvaceae</taxon>
        <taxon>Malvoideae</taxon>
        <taxon>Gossypium</taxon>
    </lineage>
</organism>
<protein>
    <submittedName>
        <fullName evidence="2">Uncharacterized protein</fullName>
    </submittedName>
</protein>
<gene>
    <name evidence="2" type="ORF">F383_08101</name>
    <name evidence="1" type="ORF">F383_13203</name>
</gene>
<reference evidence="3" key="2">
    <citation type="submission" date="2014-09" db="EMBL/GenBank/DDBJ databases">
        <authorList>
            <person name="Mudge J."/>
            <person name="Ramaraj T."/>
            <person name="Lindquist I.E."/>
            <person name="Bharti A.K."/>
            <person name="Sundararajan A."/>
            <person name="Cameron C.T."/>
            <person name="Woodward J.E."/>
            <person name="May G.D."/>
            <person name="Brubaker C."/>
            <person name="Broadhvest J."/>
            <person name="Wilkins T.A."/>
        </authorList>
    </citation>
    <scope>NUCLEOTIDE SEQUENCE</scope>
    <source>
        <strain evidence="3">cv. AKA8401</strain>
    </source>
</reference>